<feature type="region of interest" description="Disordered" evidence="5">
    <location>
        <begin position="586"/>
        <end position="613"/>
    </location>
</feature>
<keyword evidence="1" id="KW-0479">Metal-binding</keyword>
<keyword evidence="7" id="KW-0436">Ligase</keyword>
<organism evidence="7 8">
    <name type="scientific">Tanacetum coccineum</name>
    <dbReference type="NCBI Taxonomy" id="301880"/>
    <lineage>
        <taxon>Eukaryota</taxon>
        <taxon>Viridiplantae</taxon>
        <taxon>Streptophyta</taxon>
        <taxon>Embryophyta</taxon>
        <taxon>Tracheophyta</taxon>
        <taxon>Spermatophyta</taxon>
        <taxon>Magnoliopsida</taxon>
        <taxon>eudicotyledons</taxon>
        <taxon>Gunneridae</taxon>
        <taxon>Pentapetalae</taxon>
        <taxon>asterids</taxon>
        <taxon>campanulids</taxon>
        <taxon>Asterales</taxon>
        <taxon>Asteraceae</taxon>
        <taxon>Asteroideae</taxon>
        <taxon>Anthemideae</taxon>
        <taxon>Anthemidinae</taxon>
        <taxon>Tanacetum</taxon>
    </lineage>
</organism>
<dbReference type="PANTHER" id="PTHR10782:SF102">
    <property type="entry name" value="E3 SUMO-PROTEIN LIGASE SIZ1"/>
    <property type="match status" value="1"/>
</dbReference>
<dbReference type="Gene3D" id="3.30.40.10">
    <property type="entry name" value="Zinc/RING finger domain, C3HC4 (zinc finger)"/>
    <property type="match status" value="2"/>
</dbReference>
<evidence type="ECO:0000313" key="8">
    <source>
        <dbReference type="Proteomes" id="UP001151760"/>
    </source>
</evidence>
<dbReference type="Proteomes" id="UP001151760">
    <property type="component" value="Unassembled WGS sequence"/>
</dbReference>
<evidence type="ECO:0000256" key="5">
    <source>
        <dbReference type="SAM" id="MobiDB-lite"/>
    </source>
</evidence>
<dbReference type="EMBL" id="BQNB010010832">
    <property type="protein sequence ID" value="GJS82546.1"/>
    <property type="molecule type" value="Genomic_DNA"/>
</dbReference>
<dbReference type="PROSITE" id="PS51044">
    <property type="entry name" value="ZF_SP_RING"/>
    <property type="match status" value="1"/>
</dbReference>
<evidence type="ECO:0000256" key="2">
    <source>
        <dbReference type="ARBA" id="ARBA00022771"/>
    </source>
</evidence>
<evidence type="ECO:0000256" key="1">
    <source>
        <dbReference type="ARBA" id="ARBA00022723"/>
    </source>
</evidence>
<feature type="domain" description="SP-RING-type" evidence="6">
    <location>
        <begin position="405"/>
        <end position="477"/>
    </location>
</feature>
<dbReference type="PANTHER" id="PTHR10782">
    <property type="entry name" value="ZINC FINGER MIZ DOMAIN-CONTAINING PROTEIN"/>
    <property type="match status" value="1"/>
</dbReference>
<evidence type="ECO:0000256" key="4">
    <source>
        <dbReference type="PROSITE-ProRule" id="PRU00452"/>
    </source>
</evidence>
<feature type="compositionally biased region" description="Basic and acidic residues" evidence="5">
    <location>
        <begin position="902"/>
        <end position="912"/>
    </location>
</feature>
<keyword evidence="3" id="KW-0862">Zinc</keyword>
<keyword evidence="2 4" id="KW-0863">Zinc-finger</keyword>
<dbReference type="InterPro" id="IPR013083">
    <property type="entry name" value="Znf_RING/FYVE/PHD"/>
</dbReference>
<reference evidence="7" key="1">
    <citation type="journal article" date="2022" name="Int. J. Mol. Sci.">
        <title>Draft Genome of Tanacetum Coccineum: Genomic Comparison of Closely Related Tanacetum-Family Plants.</title>
        <authorList>
            <person name="Yamashiro T."/>
            <person name="Shiraishi A."/>
            <person name="Nakayama K."/>
            <person name="Satake H."/>
        </authorList>
    </citation>
    <scope>NUCLEOTIDE SEQUENCE</scope>
</reference>
<feature type="compositionally biased region" description="Gly residues" evidence="5">
    <location>
        <begin position="844"/>
        <end position="857"/>
    </location>
</feature>
<dbReference type="InterPro" id="IPR004181">
    <property type="entry name" value="Znf_MIZ"/>
</dbReference>
<dbReference type="CDD" id="cd15570">
    <property type="entry name" value="PHD_Bye1p_SIZ1_like"/>
    <property type="match status" value="1"/>
</dbReference>
<sequence length="941" mass="102364">MELSISRYFLAFGRDKIAICITFWKTKGSFPVHLQITRPGGLIYFMSLCLGRLELYPLVGKTSTFSDKRTEAHSHSTRSFQARKEAGSSVLTLLVDLIDRIIAVLSDERVSGMWSKKNAVGKEEVAKLVDDIYRKMQDSGATDLASKSRGVSDNNTKLKEEFEDVRLTEKARCPCGSSLQVDSMIKCEDPRCNVWQHIACVIIPEKPMEGVLPAPPPIFYCELCRLGRADPFWVTIQHPVPPVKLIMANPPTDGTNPMLSLEKTFHLTRADREMLVKPEYDLQAWCMLLNDKVSFRMQWPQYAELQINGVPMRAINRPGSQLLGANGRDDGPIITPCTRDGMNKISVTGCDSRVFCFGVRIGKRRTVQQILNVIPKESDGERFEDALARVRRCVGGGAATENADSDSDLEVVAENISVNLRCPMSGSRMKIAGRFKPCAHMGCFDLEWQCPICLKNYALENIIIDPYFTPITSKMRDCGEDLTEIEVKPDGSWRVKPDGDRKSLGDLGQWHLPDGTLCVPMEVESIPKPEAQKQVKQEGASEGHTTGLKLGMKKNKNGFWEVRKPDNLNSISSGSKLPENFMNNGHKAIPMSSSATGSGGDGEDTSVNQEAGGHFDYSTPNGAELDSLSLNHGFTDQNLMGSAGDADVIVLSDSDDEVENLISSGHIYKSNNPETEGVSFSSIPLVIPDPHPEDPSLVAGGSSCLGLFNTNDDDFGVPFWSLPSNNHGGPSFQLFGSDVDPTDALLDMHHGHLGCSTSMGGGYSLAAETSMASATLVPDLLHQSTNTDINNGFVDNPMAFGGDDPSLQIFLPTRPSETTEPANLADQPSTSNGFRGEDWITLSLGGGGGGGGGGSGSGARREPDAAAPTNGLHFRQQPPPKDDAMDSLADTASLLLGMSNGRSDKTSMERSKSPFSTSHHHKRSVRPRLYLSIDTDSGEER</sequence>
<comment type="caution">
    <text evidence="7">The sequence shown here is derived from an EMBL/GenBank/DDBJ whole genome shotgun (WGS) entry which is preliminary data.</text>
</comment>
<feature type="compositionally biased region" description="Polar residues" evidence="5">
    <location>
        <begin position="816"/>
        <end position="833"/>
    </location>
</feature>
<dbReference type="SMART" id="SM00249">
    <property type="entry name" value="PHD"/>
    <property type="match status" value="1"/>
</dbReference>
<gene>
    <name evidence="7" type="ORF">Tco_0749087</name>
</gene>
<keyword evidence="8" id="KW-1185">Reference proteome</keyword>
<evidence type="ECO:0000313" key="7">
    <source>
        <dbReference type="EMBL" id="GJS82546.1"/>
    </source>
</evidence>
<dbReference type="InterPro" id="IPR001965">
    <property type="entry name" value="Znf_PHD"/>
</dbReference>
<protein>
    <submittedName>
        <fullName evidence="7">E3 SUMO-protein ligase SIZ1 isoform X1</fullName>
    </submittedName>
</protein>
<evidence type="ECO:0000256" key="3">
    <source>
        <dbReference type="ARBA" id="ARBA00022833"/>
    </source>
</evidence>
<reference evidence="7" key="2">
    <citation type="submission" date="2022-01" db="EMBL/GenBank/DDBJ databases">
        <authorList>
            <person name="Yamashiro T."/>
            <person name="Shiraishi A."/>
            <person name="Satake H."/>
            <person name="Nakayama K."/>
        </authorList>
    </citation>
    <scope>NUCLEOTIDE SEQUENCE</scope>
</reference>
<dbReference type="InterPro" id="IPR011011">
    <property type="entry name" value="Znf_FYVE_PHD"/>
</dbReference>
<name>A0ABQ4YZZ1_9ASTR</name>
<feature type="region of interest" description="Disordered" evidence="5">
    <location>
        <begin position="816"/>
        <end position="941"/>
    </location>
</feature>
<dbReference type="GO" id="GO:0016874">
    <property type="term" value="F:ligase activity"/>
    <property type="evidence" value="ECO:0007669"/>
    <property type="project" value="UniProtKB-KW"/>
</dbReference>
<dbReference type="InterPro" id="IPR019786">
    <property type="entry name" value="Zinc_finger_PHD-type_CS"/>
</dbReference>
<dbReference type="PROSITE" id="PS01359">
    <property type="entry name" value="ZF_PHD_1"/>
    <property type="match status" value="1"/>
</dbReference>
<evidence type="ECO:0000259" key="6">
    <source>
        <dbReference type="PROSITE" id="PS51044"/>
    </source>
</evidence>
<proteinExistence type="predicted"/>
<dbReference type="SUPFAM" id="SSF57903">
    <property type="entry name" value="FYVE/PHD zinc finger"/>
    <property type="match status" value="1"/>
</dbReference>
<accession>A0ABQ4YZZ1</accession>